<dbReference type="Proteomes" id="UP000007635">
    <property type="component" value="Chromosome XX"/>
</dbReference>
<comment type="subcellular location">
    <subcellularLocation>
        <location evidence="1">Membrane</location>
        <topology evidence="1">Single-pass type I membrane protein</topology>
    </subcellularLocation>
</comment>
<dbReference type="InterPro" id="IPR013783">
    <property type="entry name" value="Ig-like_fold"/>
</dbReference>
<feature type="domain" description="Ig-like" evidence="21">
    <location>
        <begin position="159"/>
        <end position="258"/>
    </location>
</feature>
<dbReference type="SMART" id="SM00409">
    <property type="entry name" value="IG"/>
    <property type="match status" value="3"/>
</dbReference>
<dbReference type="SUPFAM" id="SSF48726">
    <property type="entry name" value="Immunoglobulin"/>
    <property type="match status" value="3"/>
</dbReference>
<keyword evidence="20" id="KW-0732">Signal</keyword>
<dbReference type="InterPro" id="IPR041373">
    <property type="entry name" value="RT_RNaseH"/>
</dbReference>
<dbReference type="GO" id="GO:0004519">
    <property type="term" value="F:endonuclease activity"/>
    <property type="evidence" value="ECO:0007669"/>
    <property type="project" value="UniProtKB-KW"/>
</dbReference>
<keyword evidence="6" id="KW-0430">Lectin</keyword>
<keyword evidence="10" id="KW-0695">RNA-directed DNA polymerase</keyword>
<dbReference type="GO" id="GO:0003964">
    <property type="term" value="F:RNA-directed DNA polymerase activity"/>
    <property type="evidence" value="ECO:0007669"/>
    <property type="project" value="UniProtKB-KW"/>
</dbReference>
<comment type="similarity">
    <text evidence="14">Belongs to the immunoglobulin superfamily. SIGLEC (sialic acid binding Ig-like lectin) family.</text>
</comment>
<dbReference type="AlphaFoldDB" id="A0AAQ4R383"/>
<dbReference type="InterPro" id="IPR043502">
    <property type="entry name" value="DNA/RNA_pol_sf"/>
</dbReference>
<dbReference type="InterPro" id="IPR036179">
    <property type="entry name" value="Ig-like_dom_sf"/>
</dbReference>
<evidence type="ECO:0000256" key="3">
    <source>
        <dbReference type="ARBA" id="ARBA00022692"/>
    </source>
</evidence>
<dbReference type="SMART" id="SM00408">
    <property type="entry name" value="IGc2"/>
    <property type="match status" value="1"/>
</dbReference>
<evidence type="ECO:0000256" key="15">
    <source>
        <dbReference type="ARBA" id="ARBA00040106"/>
    </source>
</evidence>
<dbReference type="SUPFAM" id="SSF56672">
    <property type="entry name" value="DNA/RNA polymerases"/>
    <property type="match status" value="1"/>
</dbReference>
<feature type="domain" description="Ig-like" evidence="21">
    <location>
        <begin position="265"/>
        <end position="346"/>
    </location>
</feature>
<organism evidence="22 23">
    <name type="scientific">Gasterosteus aculeatus aculeatus</name>
    <name type="common">three-spined stickleback</name>
    <dbReference type="NCBI Taxonomy" id="481459"/>
    <lineage>
        <taxon>Eukaryota</taxon>
        <taxon>Metazoa</taxon>
        <taxon>Chordata</taxon>
        <taxon>Craniata</taxon>
        <taxon>Vertebrata</taxon>
        <taxon>Euteleostomi</taxon>
        <taxon>Actinopterygii</taxon>
        <taxon>Neopterygii</taxon>
        <taxon>Teleostei</taxon>
        <taxon>Neoteleostei</taxon>
        <taxon>Acanthomorphata</taxon>
        <taxon>Eupercaria</taxon>
        <taxon>Perciformes</taxon>
        <taxon>Cottioidei</taxon>
        <taxon>Gasterosteales</taxon>
        <taxon>Gasterosteidae</taxon>
        <taxon>Gasterosteus</taxon>
    </lineage>
</organism>
<evidence type="ECO:0000256" key="1">
    <source>
        <dbReference type="ARBA" id="ARBA00004479"/>
    </source>
</evidence>
<comment type="subunit">
    <text evidence="18">Predominantly monomer of isoform CD22-beta. Also found as heterodimer of isoform CD22-beta and a shorter isoform. Interacts with PTPN6/SHP-1, LYN, SYK, PIK3R1/PIK3R2 and PLCG1 upon phosphorylation. Interacts with GRB2, INPP5D and SHC1 upon phosphorylation. May form a complex with INPP5D/SHIP, GRB2 and SHC1.</text>
</comment>
<dbReference type="Pfam" id="PF17917">
    <property type="entry name" value="RT_RNaseH"/>
    <property type="match status" value="1"/>
</dbReference>
<reference evidence="22" key="2">
    <citation type="submission" date="2025-08" db="UniProtKB">
        <authorList>
            <consortium name="Ensembl"/>
        </authorList>
    </citation>
    <scope>IDENTIFICATION</scope>
</reference>
<dbReference type="Ensembl" id="ENSGACT00000068823.1">
    <property type="protein sequence ID" value="ENSGACP00000057590.1"/>
    <property type="gene ID" value="ENSGACG00000023575.1"/>
</dbReference>
<keyword evidence="11 19" id="KW-1133">Transmembrane helix</keyword>
<evidence type="ECO:0000256" key="16">
    <source>
        <dbReference type="ARBA" id="ARBA00041781"/>
    </source>
</evidence>
<keyword evidence="4" id="KW-0548">Nucleotidyltransferase</keyword>
<dbReference type="GO" id="GO:0030246">
    <property type="term" value="F:carbohydrate binding"/>
    <property type="evidence" value="ECO:0007669"/>
    <property type="project" value="UniProtKB-KW"/>
</dbReference>
<dbReference type="InterPro" id="IPR051036">
    <property type="entry name" value="SIGLEC"/>
</dbReference>
<evidence type="ECO:0000256" key="7">
    <source>
        <dbReference type="ARBA" id="ARBA00022759"/>
    </source>
</evidence>
<dbReference type="InterPro" id="IPR056386">
    <property type="entry name" value="Ig_CD22"/>
</dbReference>
<evidence type="ECO:0000256" key="4">
    <source>
        <dbReference type="ARBA" id="ARBA00022695"/>
    </source>
</evidence>
<dbReference type="Pfam" id="PF13927">
    <property type="entry name" value="Ig_3"/>
    <property type="match status" value="1"/>
</dbReference>
<keyword evidence="8" id="KW-0378">Hydrolase</keyword>
<keyword evidence="23" id="KW-1185">Reference proteome</keyword>
<evidence type="ECO:0000256" key="2">
    <source>
        <dbReference type="ARBA" id="ARBA00022679"/>
    </source>
</evidence>
<reference evidence="22" key="3">
    <citation type="submission" date="2025-09" db="UniProtKB">
        <authorList>
            <consortium name="Ensembl"/>
        </authorList>
    </citation>
    <scope>IDENTIFICATION</scope>
</reference>
<evidence type="ECO:0000256" key="17">
    <source>
        <dbReference type="ARBA" id="ARBA00045430"/>
    </source>
</evidence>
<evidence type="ECO:0000313" key="23">
    <source>
        <dbReference type="Proteomes" id="UP000007635"/>
    </source>
</evidence>
<evidence type="ECO:0000256" key="5">
    <source>
        <dbReference type="ARBA" id="ARBA00022722"/>
    </source>
</evidence>
<evidence type="ECO:0000256" key="13">
    <source>
        <dbReference type="ARBA" id="ARBA00023157"/>
    </source>
</evidence>
<keyword evidence="3 19" id="KW-0812">Transmembrane</keyword>
<dbReference type="PROSITE" id="PS50835">
    <property type="entry name" value="IG_LIKE"/>
    <property type="match status" value="2"/>
</dbReference>
<dbReference type="InterPro" id="IPR007110">
    <property type="entry name" value="Ig-like_dom"/>
</dbReference>
<dbReference type="GO" id="GO:0005886">
    <property type="term" value="C:plasma membrane"/>
    <property type="evidence" value="ECO:0007669"/>
    <property type="project" value="TreeGrafter"/>
</dbReference>
<proteinExistence type="inferred from homology"/>
<accession>A0AAQ4R383</accession>
<reference evidence="22 23" key="1">
    <citation type="journal article" date="2021" name="G3 (Bethesda)">
        <title>Improved contiguity of the threespine stickleback genome using long-read sequencing.</title>
        <authorList>
            <person name="Nath S."/>
            <person name="Shaw D.E."/>
            <person name="White M.A."/>
        </authorList>
    </citation>
    <scope>NUCLEOTIDE SEQUENCE [LARGE SCALE GENOMIC DNA]</scope>
    <source>
        <strain evidence="22 23">Lake Benthic</strain>
    </source>
</reference>
<dbReference type="PANTHER" id="PTHR12035:SF128">
    <property type="entry name" value="BRANCHED CHAIN KETO ACID DEHYDROGENASE E1 SUBUNIT BETA,-LIKE-RELATED"/>
    <property type="match status" value="1"/>
</dbReference>
<comment type="function">
    <text evidence="17">Most highly expressed siglec (sialic acid-binding immunoglobulin-like lectin) on B-cells that plays a role in various aspects of B-cell biology including differentiation, antigen presentation, and trafficking to bone marrow. Binds to alpha 2,6-linked sialic acid residues of surface molecules such as CD22 itself, CD45 and IgM in a cis configuration. Can also bind to ligands on other cells as an adhesion molecule in a trans configuration. Acts as an inhibitory coreceptor on the surface of B-cells and inhibits B-cell receptor induced signaling, characterized by inhibition of the calcium mobilization and cellular activation. Mechanistically, the immunoreceptor tyrosine-based inhibitory motif domain is phosphorylated by the Src kinase LYN, which in turn leads to the recruitment of the protein tyrosine phosphatase 1/PTPN6, leading to the negative regulation of BCR signaling. If this negative signaling from is of sufficient strength, apoptosis of the B-cell can be induced.</text>
</comment>
<keyword evidence="13" id="KW-1015">Disulfide bond</keyword>
<dbReference type="PANTHER" id="PTHR12035">
    <property type="entry name" value="SIALIC ACID BINDING IMMUNOGLOBULIN-LIKE LECTIN"/>
    <property type="match status" value="1"/>
</dbReference>
<name>A0AAQ4R383_GASAC</name>
<dbReference type="Pfam" id="PF08205">
    <property type="entry name" value="C2-set_2"/>
    <property type="match status" value="1"/>
</dbReference>
<evidence type="ECO:0000256" key="19">
    <source>
        <dbReference type="SAM" id="Phobius"/>
    </source>
</evidence>
<evidence type="ECO:0000313" key="22">
    <source>
        <dbReference type="Ensembl" id="ENSGACP00000057590.1"/>
    </source>
</evidence>
<dbReference type="Pfam" id="PF24518">
    <property type="entry name" value="Ig_CD22"/>
    <property type="match status" value="1"/>
</dbReference>
<evidence type="ECO:0000256" key="20">
    <source>
        <dbReference type="SAM" id="SignalP"/>
    </source>
</evidence>
<dbReference type="InterPro" id="IPR003598">
    <property type="entry name" value="Ig_sub2"/>
</dbReference>
<keyword evidence="2" id="KW-0808">Transferase</keyword>
<evidence type="ECO:0000259" key="21">
    <source>
        <dbReference type="PROSITE" id="PS50835"/>
    </source>
</evidence>
<keyword evidence="5" id="KW-0540">Nuclease</keyword>
<feature type="transmembrane region" description="Helical" evidence="19">
    <location>
        <begin position="386"/>
        <end position="407"/>
    </location>
</feature>
<evidence type="ECO:0000256" key="11">
    <source>
        <dbReference type="ARBA" id="ARBA00022989"/>
    </source>
</evidence>
<evidence type="ECO:0000256" key="9">
    <source>
        <dbReference type="ARBA" id="ARBA00022889"/>
    </source>
</evidence>
<evidence type="ECO:0000256" key="6">
    <source>
        <dbReference type="ARBA" id="ARBA00022734"/>
    </source>
</evidence>
<evidence type="ECO:0000256" key="14">
    <source>
        <dbReference type="ARBA" id="ARBA00038361"/>
    </source>
</evidence>
<dbReference type="GO" id="GO:0033691">
    <property type="term" value="F:sialic acid binding"/>
    <property type="evidence" value="ECO:0007669"/>
    <property type="project" value="TreeGrafter"/>
</dbReference>
<evidence type="ECO:0000256" key="12">
    <source>
        <dbReference type="ARBA" id="ARBA00023136"/>
    </source>
</evidence>
<feature type="chain" id="PRO_5042820110" description="B-cell receptor CD22" evidence="20">
    <location>
        <begin position="19"/>
        <end position="499"/>
    </location>
</feature>
<protein>
    <recommendedName>
        <fullName evidence="15">B-cell receptor CD22</fullName>
    </recommendedName>
    <alternativeName>
        <fullName evidence="16">Sialic acid-binding Ig-like lectin 2</fullName>
    </alternativeName>
</protein>
<evidence type="ECO:0000256" key="10">
    <source>
        <dbReference type="ARBA" id="ARBA00022918"/>
    </source>
</evidence>
<keyword evidence="9" id="KW-0130">Cell adhesion</keyword>
<dbReference type="GeneTree" id="ENSGT01150000286924"/>
<evidence type="ECO:0000256" key="18">
    <source>
        <dbReference type="ARBA" id="ARBA00046458"/>
    </source>
</evidence>
<dbReference type="InterPro" id="IPR013162">
    <property type="entry name" value="CD80_C2-set"/>
</dbReference>
<dbReference type="Gene3D" id="2.60.40.10">
    <property type="entry name" value="Immunoglobulins"/>
    <property type="match status" value="3"/>
</dbReference>
<evidence type="ECO:0000256" key="8">
    <source>
        <dbReference type="ARBA" id="ARBA00022801"/>
    </source>
</evidence>
<dbReference type="GO" id="GO:0007155">
    <property type="term" value="P:cell adhesion"/>
    <property type="evidence" value="ECO:0007669"/>
    <property type="project" value="UniProtKB-KW"/>
</dbReference>
<feature type="signal peptide" evidence="20">
    <location>
        <begin position="1"/>
        <end position="18"/>
    </location>
</feature>
<keyword evidence="12 19" id="KW-0472">Membrane</keyword>
<dbReference type="GO" id="GO:0016787">
    <property type="term" value="F:hydrolase activity"/>
    <property type="evidence" value="ECO:0007669"/>
    <property type="project" value="UniProtKB-KW"/>
</dbReference>
<sequence length="499" mass="53973">MFVLICATLLFSVRRITAATDGSVTSCPGKYCITVREGEIAAEAGLCVVIPCSFTTASSFTPKHLLWNKCEPLKLKCANPVLIFHSNKNVTVQAGFKKRVSLLEPDVRLKNCRIIINDLTESDSGSYQLRVEGVNNGKADGFTFSQKVNISVKGLTQKPTVGIPPLTEGQQTTLSCTAPGLCSGSDPEITWTWRGAGEKDSHITGNITAVKTENLTSVTRRHSSTLTFNPSAEHHGTDVTCKVRFTNNITTEETETLIVTYMKKPVISGNTAVKEGDVLRLTCSGDSFPPSRVTWTKLPIKNVLHNVSGAATLLISNVTAECSGQYVCTAEQRITNVTTAAEVTVTFFPKISNQTPGECVSNNVTGEAEQTLTDLLSSFLISFKNLHVLIAFFIGILLSATICCLALKCCRNQQKTSGGMTLEMVTTQAVPLTDASGVGLGAVLLQEKDGNQLPVQYISRKLFPREMSLIVFRSSTDRDPRMSSLTSCLVTLRSDIVRG</sequence>
<keyword evidence="7" id="KW-0255">Endonuclease</keyword>
<dbReference type="InterPro" id="IPR003599">
    <property type="entry name" value="Ig_sub"/>
</dbReference>